<dbReference type="PRINTS" id="PR00368">
    <property type="entry name" value="FADPNR"/>
</dbReference>
<sequence length="333" mass="36168">MNKKSDLLVVGAGPVGLFTAFYAGMRNLSVTLIDSLPEIGGQPKALYPQKNIFDIPVHPRISGEELTNQLFDQVRRFADTTDIRLEEEVQAVEKQADGSFIVHSSQSSYHVRAVIIAAGNGSFKARKVKLAGADQYEGLGLDYFISDYQQFIGKTVAVCGGGDSALDTALGLRDIADQVYLIHRRDGFRAHEHSVSIAKKANNISFLTPYVPIEIVGNGQHVTGIQLQKGRSDDQVNLEVDQVIMAYGFTSSIGPIKDWGLDLQQNNILVNENMQTSIPGIFAVGDIVSYPGKTKLIVSGFGEAPTAINAAFSYIHPDQLISPVHSSTLFEGE</sequence>
<dbReference type="Proteomes" id="UP000062260">
    <property type="component" value="Chromosome"/>
</dbReference>
<comment type="caution">
    <text evidence="6">Lacks conserved residue(s) required for the propagation of feature annotation.</text>
</comment>
<dbReference type="SUPFAM" id="SSF51905">
    <property type="entry name" value="FAD/NAD(P)-binding domain"/>
    <property type="match status" value="1"/>
</dbReference>
<name>A0A109RGZ3_9LACT</name>
<keyword evidence="5 6" id="KW-0560">Oxidoreductase</keyword>
<dbReference type="PANTHER" id="PTHR48105">
    <property type="entry name" value="THIOREDOXIN REDUCTASE 1-RELATED-RELATED"/>
    <property type="match status" value="1"/>
</dbReference>
<dbReference type="GO" id="GO:0050661">
    <property type="term" value="F:NADP binding"/>
    <property type="evidence" value="ECO:0007669"/>
    <property type="project" value="UniProtKB-UniRule"/>
</dbReference>
<evidence type="ECO:0000256" key="6">
    <source>
        <dbReference type="HAMAP-Rule" id="MF_01685"/>
    </source>
</evidence>
<dbReference type="Pfam" id="PF07992">
    <property type="entry name" value="Pyr_redox_2"/>
    <property type="match status" value="1"/>
</dbReference>
<dbReference type="PRINTS" id="PR00469">
    <property type="entry name" value="PNDRDTASEII"/>
</dbReference>
<evidence type="ECO:0000256" key="3">
    <source>
        <dbReference type="ARBA" id="ARBA00022827"/>
    </source>
</evidence>
<feature type="binding site" evidence="6">
    <location>
        <position position="42"/>
    </location>
    <ligand>
        <name>FAD</name>
        <dbReference type="ChEBI" id="CHEBI:57692"/>
    </ligand>
</feature>
<dbReference type="OrthoDB" id="9806179at2"/>
<comment type="subunit">
    <text evidence="1 6">Homodimer.</text>
</comment>
<comment type="catalytic activity">
    <reaction evidence="6">
        <text>2 reduced [2Fe-2S]-[ferredoxin] + NADP(+) + H(+) = 2 oxidized [2Fe-2S]-[ferredoxin] + NADPH</text>
        <dbReference type="Rhea" id="RHEA:20125"/>
        <dbReference type="Rhea" id="RHEA-COMP:10000"/>
        <dbReference type="Rhea" id="RHEA-COMP:10001"/>
        <dbReference type="ChEBI" id="CHEBI:15378"/>
        <dbReference type="ChEBI" id="CHEBI:33737"/>
        <dbReference type="ChEBI" id="CHEBI:33738"/>
        <dbReference type="ChEBI" id="CHEBI:57783"/>
        <dbReference type="ChEBI" id="CHEBI:58349"/>
        <dbReference type="EC" id="1.18.1.2"/>
    </reaction>
</comment>
<protein>
    <recommendedName>
        <fullName evidence="6">Ferredoxin--NADP reductase</fullName>
        <shortName evidence="6">FNR</shortName>
        <shortName evidence="6">Fd-NADP(+) reductase</shortName>
        <ecNumber evidence="6">1.18.1.2</ecNumber>
    </recommendedName>
</protein>
<keyword evidence="4 6" id="KW-0521">NADP</keyword>
<evidence type="ECO:0000256" key="5">
    <source>
        <dbReference type="ARBA" id="ARBA00023002"/>
    </source>
</evidence>
<reference evidence="7 8" key="1">
    <citation type="journal article" date="2016" name="Genome Announc.">
        <title>Complete Genome Sequences of Aerococcus christensenii CCUG 28831T, Aerococcus sanguinicola CCUG 43001T, Aerococcus urinae CCUG 36881T, Aerococcus urinaeequi CCUG 28094T, Aerococcus urinaehominis CCUG 42038 BT, and Aerococcus viridans CCUG 4311T.</title>
        <authorList>
            <person name="Carkaci D."/>
            <person name="Dargis R."/>
            <person name="Nielsen X.C."/>
            <person name="Skovgaard O."/>
            <person name="Fuursted K."/>
            <person name="Christensen J.J."/>
        </authorList>
    </citation>
    <scope>NUCLEOTIDE SEQUENCE [LARGE SCALE GENOMIC DNA]</scope>
    <source>
        <strain evidence="7 8">CCUG42038B</strain>
    </source>
</reference>
<comment type="cofactor">
    <cofactor evidence="6">
        <name>FAD</name>
        <dbReference type="ChEBI" id="CHEBI:57692"/>
    </cofactor>
    <text evidence="6">Binds 1 FAD per subunit.</text>
</comment>
<organism evidence="7 8">
    <name type="scientific">Aerococcus urinaehominis</name>
    <dbReference type="NCBI Taxonomy" id="128944"/>
    <lineage>
        <taxon>Bacteria</taxon>
        <taxon>Bacillati</taxon>
        <taxon>Bacillota</taxon>
        <taxon>Bacilli</taxon>
        <taxon>Lactobacillales</taxon>
        <taxon>Aerococcaceae</taxon>
        <taxon>Aerococcus</taxon>
    </lineage>
</organism>
<feature type="binding site" evidence="6">
    <location>
        <position position="89"/>
    </location>
    <ligand>
        <name>FAD</name>
        <dbReference type="ChEBI" id="CHEBI:57692"/>
    </ligand>
</feature>
<dbReference type="AlphaFoldDB" id="A0A109RGZ3"/>
<gene>
    <name evidence="7" type="ORF">AWM75_06895</name>
</gene>
<dbReference type="EMBL" id="CP014163">
    <property type="protein sequence ID" value="AMB99728.1"/>
    <property type="molecule type" value="Genomic_DNA"/>
</dbReference>
<dbReference type="EC" id="1.18.1.2" evidence="6"/>
<evidence type="ECO:0000313" key="8">
    <source>
        <dbReference type="Proteomes" id="UP000062260"/>
    </source>
</evidence>
<feature type="binding site" evidence="6">
    <location>
        <position position="286"/>
    </location>
    <ligand>
        <name>FAD</name>
        <dbReference type="ChEBI" id="CHEBI:57692"/>
    </ligand>
</feature>
<keyword evidence="3 6" id="KW-0274">FAD</keyword>
<feature type="binding site" evidence="6">
    <location>
        <position position="34"/>
    </location>
    <ligand>
        <name>FAD</name>
        <dbReference type="ChEBI" id="CHEBI:57692"/>
    </ligand>
</feature>
<feature type="binding site" evidence="6">
    <location>
        <position position="327"/>
    </location>
    <ligand>
        <name>FAD</name>
        <dbReference type="ChEBI" id="CHEBI:57692"/>
    </ligand>
</feature>
<dbReference type="InterPro" id="IPR023753">
    <property type="entry name" value="FAD/NAD-binding_dom"/>
</dbReference>
<dbReference type="KEGG" id="auh:AWM75_06895"/>
<evidence type="ECO:0000256" key="1">
    <source>
        <dbReference type="ARBA" id="ARBA00011738"/>
    </source>
</evidence>
<accession>A0A109RGZ3</accession>
<proteinExistence type="inferred from homology"/>
<comment type="similarity">
    <text evidence="6">Belongs to the ferredoxin--NADP reductase type 2 family.</text>
</comment>
<keyword evidence="2 6" id="KW-0285">Flavoprotein</keyword>
<dbReference type="STRING" id="128944.AWM75_06895"/>
<dbReference type="InterPro" id="IPR050097">
    <property type="entry name" value="Ferredoxin-NADP_redctase_2"/>
</dbReference>
<keyword evidence="8" id="KW-1185">Reference proteome</keyword>
<feature type="binding site" evidence="6">
    <location>
        <position position="123"/>
    </location>
    <ligand>
        <name>FAD</name>
        <dbReference type="ChEBI" id="CHEBI:57692"/>
    </ligand>
</feature>
<dbReference type="InterPro" id="IPR022890">
    <property type="entry name" value="Fd--NADP_Rdtase_type_2"/>
</dbReference>
<dbReference type="GO" id="GO:0050660">
    <property type="term" value="F:flavin adenine dinucleotide binding"/>
    <property type="evidence" value="ECO:0007669"/>
    <property type="project" value="UniProtKB-UniRule"/>
</dbReference>
<dbReference type="RefSeq" id="WP_067980044.1">
    <property type="nucleotide sequence ID" value="NZ_CP014163.1"/>
</dbReference>
<feature type="binding site" evidence="6">
    <location>
        <position position="47"/>
    </location>
    <ligand>
        <name>FAD</name>
        <dbReference type="ChEBI" id="CHEBI:57692"/>
    </ligand>
</feature>
<dbReference type="HAMAP" id="MF_01685">
    <property type="entry name" value="FENR2"/>
    <property type="match status" value="1"/>
</dbReference>
<reference evidence="8" key="2">
    <citation type="submission" date="2016-01" db="EMBL/GenBank/DDBJ databases">
        <title>Six Aerococcus type strain genome sequencing and assembly using PacBio and Illumina Hiseq.</title>
        <authorList>
            <person name="Carkaci D."/>
            <person name="Dargis R."/>
            <person name="Nielsen X.C."/>
            <person name="Skovgaard O."/>
            <person name="Fuursted K."/>
            <person name="Christensen J.J."/>
        </authorList>
    </citation>
    <scope>NUCLEOTIDE SEQUENCE [LARGE SCALE GENOMIC DNA]</scope>
    <source>
        <strain evidence="8">CCUG42038B</strain>
    </source>
</reference>
<evidence type="ECO:0000256" key="2">
    <source>
        <dbReference type="ARBA" id="ARBA00022630"/>
    </source>
</evidence>
<dbReference type="InterPro" id="IPR036188">
    <property type="entry name" value="FAD/NAD-bd_sf"/>
</dbReference>
<evidence type="ECO:0000313" key="7">
    <source>
        <dbReference type="EMBL" id="AMB99728.1"/>
    </source>
</evidence>
<dbReference type="Gene3D" id="3.50.50.60">
    <property type="entry name" value="FAD/NAD(P)-binding domain"/>
    <property type="match status" value="2"/>
</dbReference>
<dbReference type="GO" id="GO:0004324">
    <property type="term" value="F:ferredoxin-NADP+ reductase activity"/>
    <property type="evidence" value="ECO:0007669"/>
    <property type="project" value="UniProtKB-UniRule"/>
</dbReference>
<evidence type="ECO:0000256" key="4">
    <source>
        <dbReference type="ARBA" id="ARBA00022857"/>
    </source>
</evidence>